<organism evidence="1 2">
    <name type="scientific">Hymenobacter cavernae</name>
    <dbReference type="NCBI Taxonomy" id="2044852"/>
    <lineage>
        <taxon>Bacteria</taxon>
        <taxon>Pseudomonadati</taxon>
        <taxon>Bacteroidota</taxon>
        <taxon>Cytophagia</taxon>
        <taxon>Cytophagales</taxon>
        <taxon>Hymenobacteraceae</taxon>
        <taxon>Hymenobacter</taxon>
    </lineage>
</organism>
<evidence type="ECO:0000313" key="1">
    <source>
        <dbReference type="EMBL" id="GGF07195.1"/>
    </source>
</evidence>
<name>A0ABQ1TZ00_9BACT</name>
<keyword evidence="2" id="KW-1185">Reference proteome</keyword>
<protein>
    <submittedName>
        <fullName evidence="1">Uncharacterized protein</fullName>
    </submittedName>
</protein>
<comment type="caution">
    <text evidence="1">The sequence shown here is derived from an EMBL/GenBank/DDBJ whole genome shotgun (WGS) entry which is preliminary data.</text>
</comment>
<accession>A0ABQ1TZ00</accession>
<dbReference type="Proteomes" id="UP000632273">
    <property type="component" value="Unassembled WGS sequence"/>
</dbReference>
<proteinExistence type="predicted"/>
<reference evidence="2" key="1">
    <citation type="journal article" date="2019" name="Int. J. Syst. Evol. Microbiol.">
        <title>The Global Catalogue of Microorganisms (GCM) 10K type strain sequencing project: providing services to taxonomists for standard genome sequencing and annotation.</title>
        <authorList>
            <consortium name="The Broad Institute Genomics Platform"/>
            <consortium name="The Broad Institute Genome Sequencing Center for Infectious Disease"/>
            <person name="Wu L."/>
            <person name="Ma J."/>
        </authorList>
    </citation>
    <scope>NUCLEOTIDE SEQUENCE [LARGE SCALE GENOMIC DNA]</scope>
    <source>
        <strain evidence="2">CGMCC 1.15197</strain>
    </source>
</reference>
<sequence>MVTPAQREVLQLVQQLARELLKQRLVQWVLVQKLEQVPLQAQPLWGHLLNSSRWL</sequence>
<evidence type="ECO:0000313" key="2">
    <source>
        <dbReference type="Proteomes" id="UP000632273"/>
    </source>
</evidence>
<gene>
    <name evidence="1" type="ORF">GCM10011383_17830</name>
</gene>
<dbReference type="EMBL" id="BMHT01000003">
    <property type="protein sequence ID" value="GGF07195.1"/>
    <property type="molecule type" value="Genomic_DNA"/>
</dbReference>